<dbReference type="NCBIfam" id="TIGR00099">
    <property type="entry name" value="Cof-subfamily"/>
    <property type="match status" value="1"/>
</dbReference>
<dbReference type="SUPFAM" id="SSF56784">
    <property type="entry name" value="HAD-like"/>
    <property type="match status" value="1"/>
</dbReference>
<name>A0A8J3JKR6_9ACTN</name>
<dbReference type="AlphaFoldDB" id="A0A8J3JKR6"/>
<protein>
    <submittedName>
        <fullName evidence="1">Haloacid dehalogenase</fullName>
    </submittedName>
</protein>
<reference evidence="1 2" key="1">
    <citation type="submission" date="2021-01" db="EMBL/GenBank/DDBJ databases">
        <title>Whole genome shotgun sequence of Catellatospora bangladeshensis NBRC 107357.</title>
        <authorList>
            <person name="Komaki H."/>
            <person name="Tamura T."/>
        </authorList>
    </citation>
    <scope>NUCLEOTIDE SEQUENCE [LARGE SCALE GENOMIC DNA]</scope>
    <source>
        <strain evidence="1 2">NBRC 107357</strain>
    </source>
</reference>
<comment type="caution">
    <text evidence="1">The sequence shown here is derived from an EMBL/GenBank/DDBJ whole genome shotgun (WGS) entry which is preliminary data.</text>
</comment>
<dbReference type="Pfam" id="PF08282">
    <property type="entry name" value="Hydrolase_3"/>
    <property type="match status" value="1"/>
</dbReference>
<dbReference type="SFLD" id="SFLDG01140">
    <property type="entry name" value="C2.B:_Phosphomannomutase_and_P"/>
    <property type="match status" value="1"/>
</dbReference>
<dbReference type="Gene3D" id="3.40.50.1000">
    <property type="entry name" value="HAD superfamily/HAD-like"/>
    <property type="match status" value="1"/>
</dbReference>
<dbReference type="PANTHER" id="PTHR10000">
    <property type="entry name" value="PHOSPHOSERINE PHOSPHATASE"/>
    <property type="match status" value="1"/>
</dbReference>
<organism evidence="1 2">
    <name type="scientific">Catellatospora bangladeshensis</name>
    <dbReference type="NCBI Taxonomy" id="310355"/>
    <lineage>
        <taxon>Bacteria</taxon>
        <taxon>Bacillati</taxon>
        <taxon>Actinomycetota</taxon>
        <taxon>Actinomycetes</taxon>
        <taxon>Micromonosporales</taxon>
        <taxon>Micromonosporaceae</taxon>
        <taxon>Catellatospora</taxon>
    </lineage>
</organism>
<dbReference type="EMBL" id="BONF01000010">
    <property type="protein sequence ID" value="GIF80523.1"/>
    <property type="molecule type" value="Genomic_DNA"/>
</dbReference>
<evidence type="ECO:0000313" key="2">
    <source>
        <dbReference type="Proteomes" id="UP000601223"/>
    </source>
</evidence>
<accession>A0A8J3JKR6</accession>
<dbReference type="InterPro" id="IPR000150">
    <property type="entry name" value="Cof"/>
</dbReference>
<dbReference type="GO" id="GO:0000287">
    <property type="term" value="F:magnesium ion binding"/>
    <property type="evidence" value="ECO:0007669"/>
    <property type="project" value="TreeGrafter"/>
</dbReference>
<dbReference type="Proteomes" id="UP000601223">
    <property type="component" value="Unassembled WGS sequence"/>
</dbReference>
<dbReference type="InterPro" id="IPR023214">
    <property type="entry name" value="HAD_sf"/>
</dbReference>
<dbReference type="InterPro" id="IPR036412">
    <property type="entry name" value="HAD-like_sf"/>
</dbReference>
<dbReference type="NCBIfam" id="TIGR01484">
    <property type="entry name" value="HAD-SF-IIB"/>
    <property type="match status" value="1"/>
</dbReference>
<dbReference type="InterPro" id="IPR006379">
    <property type="entry name" value="HAD-SF_hydro_IIB"/>
</dbReference>
<dbReference type="Gene3D" id="3.30.1240.10">
    <property type="match status" value="1"/>
</dbReference>
<keyword evidence="2" id="KW-1185">Reference proteome</keyword>
<evidence type="ECO:0000313" key="1">
    <source>
        <dbReference type="EMBL" id="GIF80523.1"/>
    </source>
</evidence>
<dbReference type="RefSeq" id="WP_203744224.1">
    <property type="nucleotide sequence ID" value="NZ_BONF01000010.1"/>
</dbReference>
<dbReference type="GO" id="GO:0005829">
    <property type="term" value="C:cytosol"/>
    <property type="evidence" value="ECO:0007669"/>
    <property type="project" value="TreeGrafter"/>
</dbReference>
<gene>
    <name evidence="1" type="ORF">Cba03nite_18720</name>
</gene>
<sequence>MIRVVAVDLDGTLIRSDGTVSGRTRAALARATAAGARLVIVTARPPRTARALARRADIGGVAVCSNGAIVHDLDADETVITGPLPLDLAERTAQVITDALDGVSFAVETGRRAVVSPGHGHHATHEDARHEVETPEQVWTEAESCVKLLAWSPAPVTVELLERLQELVPQVRITYSGGNGLLEISAAEVSKADTLARLCDGWGVAPDEVIAFGDMPNDLPVLAWAGTGVAVANAHPQVLASVDRVTASNDDDGVALVLEELFPATADVVPGG</sequence>
<proteinExistence type="predicted"/>
<dbReference type="SFLD" id="SFLDS00003">
    <property type="entry name" value="Haloacid_Dehalogenase"/>
    <property type="match status" value="1"/>
</dbReference>
<dbReference type="PANTHER" id="PTHR10000:SF8">
    <property type="entry name" value="HAD SUPERFAMILY HYDROLASE-LIKE, TYPE 3"/>
    <property type="match status" value="1"/>
</dbReference>
<dbReference type="GO" id="GO:0016791">
    <property type="term" value="F:phosphatase activity"/>
    <property type="evidence" value="ECO:0007669"/>
    <property type="project" value="TreeGrafter"/>
</dbReference>